<evidence type="ECO:0000313" key="9">
    <source>
        <dbReference type="Proteomes" id="UP001589738"/>
    </source>
</evidence>
<dbReference type="NCBIfam" id="TIGR00488">
    <property type="entry name" value="bis(5'-nucleosyl)-tetraphosphatase (symmetrical) YqeK"/>
    <property type="match status" value="1"/>
</dbReference>
<comment type="catalytic activity">
    <reaction evidence="6">
        <text>P(1),P(4)-bis(5'-adenosyl) tetraphosphate + H2O = 2 ADP + 2 H(+)</text>
        <dbReference type="Rhea" id="RHEA:24252"/>
        <dbReference type="ChEBI" id="CHEBI:15377"/>
        <dbReference type="ChEBI" id="CHEBI:15378"/>
        <dbReference type="ChEBI" id="CHEBI:58141"/>
        <dbReference type="ChEBI" id="CHEBI:456216"/>
        <dbReference type="EC" id="3.6.1.41"/>
    </reaction>
</comment>
<keyword evidence="4 8" id="KW-0378">Hydrolase</keyword>
<protein>
    <recommendedName>
        <fullName evidence="1">bis(5'-nucleosyl)-tetraphosphatase (symmetrical)</fullName>
        <ecNumber evidence="1">3.6.1.41</ecNumber>
    </recommendedName>
</protein>
<dbReference type="GO" id="GO:0008803">
    <property type="term" value="F:bis(5'-nucleosyl)-tetraphosphatase (symmetrical) activity"/>
    <property type="evidence" value="ECO:0007669"/>
    <property type="project" value="UniProtKB-EC"/>
</dbReference>
<dbReference type="PROSITE" id="PS51831">
    <property type="entry name" value="HD"/>
    <property type="match status" value="1"/>
</dbReference>
<dbReference type="CDD" id="cd00077">
    <property type="entry name" value="HDc"/>
    <property type="match status" value="1"/>
</dbReference>
<evidence type="ECO:0000259" key="7">
    <source>
        <dbReference type="PROSITE" id="PS51831"/>
    </source>
</evidence>
<dbReference type="InterPro" id="IPR006674">
    <property type="entry name" value="HD_domain"/>
</dbReference>
<proteinExistence type="predicted"/>
<accession>A0ABV6KMT6</accession>
<dbReference type="EMBL" id="JBHLUU010000015">
    <property type="protein sequence ID" value="MFC0474365.1"/>
    <property type="molecule type" value="Genomic_DNA"/>
</dbReference>
<evidence type="ECO:0000313" key="8">
    <source>
        <dbReference type="EMBL" id="MFC0474365.1"/>
    </source>
</evidence>
<keyword evidence="9" id="KW-1185">Reference proteome</keyword>
<evidence type="ECO:0000256" key="5">
    <source>
        <dbReference type="ARBA" id="ARBA00023004"/>
    </source>
</evidence>
<dbReference type="Proteomes" id="UP001589738">
    <property type="component" value="Unassembled WGS sequence"/>
</dbReference>
<organism evidence="8 9">
    <name type="scientific">Robertmurraya beringensis</name>
    <dbReference type="NCBI Taxonomy" id="641660"/>
    <lineage>
        <taxon>Bacteria</taxon>
        <taxon>Bacillati</taxon>
        <taxon>Bacillota</taxon>
        <taxon>Bacilli</taxon>
        <taxon>Bacillales</taxon>
        <taxon>Bacillaceae</taxon>
        <taxon>Robertmurraya</taxon>
    </lineage>
</organism>
<dbReference type="PANTHER" id="PTHR35795:SF1">
    <property type="entry name" value="BIS(5'-NUCLEOSYL)-TETRAPHOSPHATASE, SYMMETRICAL"/>
    <property type="match status" value="1"/>
</dbReference>
<sequence>MDRAKALEIVREQLTDHRYQHTLGVEQTAVKLAKKYGANEKQAELAAIFHDYAKFRPKEEMKQIILQEKMPEELLSYNSELWHAPVGAYLVENEVGIHDRDVLQAIRYHTSGRPHMSLLEKIIYVADYIEPGRQFPGVDEVREVADNDLNEALLLSIQNSIIFLVKKKRAVFPLTLQTYNYFIHLKED</sequence>
<dbReference type="InterPro" id="IPR005249">
    <property type="entry name" value="YqeK"/>
</dbReference>
<dbReference type="InterPro" id="IPR051094">
    <property type="entry name" value="Diverse_Catalytic_Enzymes"/>
</dbReference>
<keyword evidence="3" id="KW-0547">Nucleotide-binding</keyword>
<dbReference type="Gene3D" id="1.10.3210.10">
    <property type="entry name" value="Hypothetical protein af1432"/>
    <property type="match status" value="1"/>
</dbReference>
<keyword evidence="2" id="KW-0479">Metal-binding</keyword>
<name>A0ABV6KMT6_9BACI</name>
<evidence type="ECO:0000256" key="3">
    <source>
        <dbReference type="ARBA" id="ARBA00022741"/>
    </source>
</evidence>
<comment type="caution">
    <text evidence="8">The sequence shown here is derived from an EMBL/GenBank/DDBJ whole genome shotgun (WGS) entry which is preliminary data.</text>
</comment>
<keyword evidence="5" id="KW-0408">Iron</keyword>
<dbReference type="SUPFAM" id="SSF109604">
    <property type="entry name" value="HD-domain/PDEase-like"/>
    <property type="match status" value="1"/>
</dbReference>
<evidence type="ECO:0000256" key="6">
    <source>
        <dbReference type="ARBA" id="ARBA00049417"/>
    </source>
</evidence>
<evidence type="ECO:0000256" key="4">
    <source>
        <dbReference type="ARBA" id="ARBA00022801"/>
    </source>
</evidence>
<dbReference type="EC" id="3.6.1.41" evidence="1"/>
<dbReference type="InterPro" id="IPR006675">
    <property type="entry name" value="HDIG_dom"/>
</dbReference>
<dbReference type="RefSeq" id="WP_160547464.1">
    <property type="nucleotide sequence ID" value="NZ_JBHLUU010000015.1"/>
</dbReference>
<reference evidence="8 9" key="1">
    <citation type="submission" date="2024-09" db="EMBL/GenBank/DDBJ databases">
        <authorList>
            <person name="Sun Q."/>
            <person name="Mori K."/>
        </authorList>
    </citation>
    <scope>NUCLEOTIDE SEQUENCE [LARGE SCALE GENOMIC DNA]</scope>
    <source>
        <strain evidence="8 9">CGMCC 1.9126</strain>
    </source>
</reference>
<evidence type="ECO:0000256" key="1">
    <source>
        <dbReference type="ARBA" id="ARBA00012506"/>
    </source>
</evidence>
<feature type="domain" description="HD" evidence="7">
    <location>
        <begin position="18"/>
        <end position="132"/>
    </location>
</feature>
<gene>
    <name evidence="8" type="primary">yqeK</name>
    <name evidence="8" type="ORF">ACFFHF_03520</name>
</gene>
<dbReference type="SMART" id="SM00471">
    <property type="entry name" value="HDc"/>
    <property type="match status" value="1"/>
</dbReference>
<evidence type="ECO:0000256" key="2">
    <source>
        <dbReference type="ARBA" id="ARBA00022723"/>
    </source>
</evidence>
<dbReference type="NCBIfam" id="TIGR00277">
    <property type="entry name" value="HDIG"/>
    <property type="match status" value="1"/>
</dbReference>
<dbReference type="InterPro" id="IPR003607">
    <property type="entry name" value="HD/PDEase_dom"/>
</dbReference>
<dbReference type="PANTHER" id="PTHR35795">
    <property type="entry name" value="SLR1885 PROTEIN"/>
    <property type="match status" value="1"/>
</dbReference>
<dbReference type="Pfam" id="PF01966">
    <property type="entry name" value="HD"/>
    <property type="match status" value="1"/>
</dbReference>